<protein>
    <recommendedName>
        <fullName evidence="1">DH domain-containing protein</fullName>
    </recommendedName>
</protein>
<dbReference type="GO" id="GO:0030424">
    <property type="term" value="C:axon"/>
    <property type="evidence" value="ECO:0007669"/>
    <property type="project" value="TreeGrafter"/>
</dbReference>
<dbReference type="Gene3D" id="1.20.900.10">
    <property type="entry name" value="Dbl homology (DH) domain"/>
    <property type="match status" value="1"/>
</dbReference>
<dbReference type="PANTHER" id="PTHR13217:SF10">
    <property type="entry name" value="PLECKSTRIN HOMOLOGY DOMAIN-CONTAINING FAMILY G MEMBER 6 ISOFORM X1"/>
    <property type="match status" value="1"/>
</dbReference>
<evidence type="ECO:0000313" key="2">
    <source>
        <dbReference type="EMBL" id="GCB80922.1"/>
    </source>
</evidence>
<reference evidence="2 3" key="1">
    <citation type="journal article" date="2018" name="Nat. Ecol. Evol.">
        <title>Shark genomes provide insights into elasmobranch evolution and the origin of vertebrates.</title>
        <authorList>
            <person name="Hara Y"/>
            <person name="Yamaguchi K"/>
            <person name="Onimaru K"/>
            <person name="Kadota M"/>
            <person name="Koyanagi M"/>
            <person name="Keeley SD"/>
            <person name="Tatsumi K"/>
            <person name="Tanaka K"/>
            <person name="Motone F"/>
            <person name="Kageyama Y"/>
            <person name="Nozu R"/>
            <person name="Adachi N"/>
            <person name="Nishimura O"/>
            <person name="Nakagawa R"/>
            <person name="Tanegashima C"/>
            <person name="Kiyatake I"/>
            <person name="Matsumoto R"/>
            <person name="Murakumo K"/>
            <person name="Nishida K"/>
            <person name="Terakita A"/>
            <person name="Kuratani S"/>
            <person name="Sato K"/>
            <person name="Hyodo S Kuraku.S."/>
        </authorList>
    </citation>
    <scope>NUCLEOTIDE SEQUENCE [LARGE SCALE GENOMIC DNA]</scope>
</reference>
<sequence length="186" mass="22031">KLSRRQSHQQEAIWEFLHTELTYLRKLKIITNLFISGLLNLQSIGILQEVDPRQIFSNIQEIIRLHRQVWQEVMWPVLNQAKVSGNPLDPVLLCQGLQTFPEQFHSYIHYCLSEAHCLQYTHVTQQNNKLFAMYVKWAETHKQSNRMRLNDMLVKPHQRLTKYPLLLRAILKKTEDAITRETISST</sequence>
<gene>
    <name evidence="2" type="ORF">scyTo_0021745</name>
</gene>
<name>A0A401Q6E4_SCYTO</name>
<feature type="non-terminal residue" evidence="2">
    <location>
        <position position="186"/>
    </location>
</feature>
<dbReference type="GO" id="GO:0043542">
    <property type="term" value="P:endothelial cell migration"/>
    <property type="evidence" value="ECO:0007669"/>
    <property type="project" value="TreeGrafter"/>
</dbReference>
<feature type="non-terminal residue" evidence="2">
    <location>
        <position position="1"/>
    </location>
</feature>
<dbReference type="GO" id="GO:0030139">
    <property type="term" value="C:endocytic vesicle"/>
    <property type="evidence" value="ECO:0007669"/>
    <property type="project" value="TreeGrafter"/>
</dbReference>
<dbReference type="InterPro" id="IPR000219">
    <property type="entry name" value="DH_dom"/>
</dbReference>
<comment type="caution">
    <text evidence="2">The sequence shown here is derived from an EMBL/GenBank/DDBJ whole genome shotgun (WGS) entry which is preliminary data.</text>
</comment>
<dbReference type="OMA" id="VETSCFI"/>
<dbReference type="CDD" id="cd00160">
    <property type="entry name" value="RhoGEF"/>
    <property type="match status" value="1"/>
</dbReference>
<dbReference type="PROSITE" id="PS50010">
    <property type="entry name" value="DH_2"/>
    <property type="match status" value="1"/>
</dbReference>
<accession>A0A401Q6E4</accession>
<dbReference type="Pfam" id="PF00621">
    <property type="entry name" value="RhoGEF"/>
    <property type="match status" value="1"/>
</dbReference>
<dbReference type="GO" id="GO:0007266">
    <property type="term" value="P:Rho protein signal transduction"/>
    <property type="evidence" value="ECO:0007669"/>
    <property type="project" value="TreeGrafter"/>
</dbReference>
<dbReference type="SUPFAM" id="SSF48065">
    <property type="entry name" value="DBL homology domain (DH-domain)"/>
    <property type="match status" value="1"/>
</dbReference>
<dbReference type="Proteomes" id="UP000288216">
    <property type="component" value="Unassembled WGS sequence"/>
</dbReference>
<dbReference type="EMBL" id="BFAA01019904">
    <property type="protein sequence ID" value="GCB80922.1"/>
    <property type="molecule type" value="Genomic_DNA"/>
</dbReference>
<feature type="domain" description="DH" evidence="1">
    <location>
        <begin position="8"/>
        <end position="186"/>
    </location>
</feature>
<dbReference type="SMART" id="SM00325">
    <property type="entry name" value="RhoGEF"/>
    <property type="match status" value="1"/>
</dbReference>
<dbReference type="InterPro" id="IPR040181">
    <property type="entry name" value="PKHG5/7"/>
</dbReference>
<organism evidence="2 3">
    <name type="scientific">Scyliorhinus torazame</name>
    <name type="common">Cloudy catshark</name>
    <name type="synonym">Catulus torazame</name>
    <dbReference type="NCBI Taxonomy" id="75743"/>
    <lineage>
        <taxon>Eukaryota</taxon>
        <taxon>Metazoa</taxon>
        <taxon>Chordata</taxon>
        <taxon>Craniata</taxon>
        <taxon>Vertebrata</taxon>
        <taxon>Chondrichthyes</taxon>
        <taxon>Elasmobranchii</taxon>
        <taxon>Galeomorphii</taxon>
        <taxon>Galeoidea</taxon>
        <taxon>Carcharhiniformes</taxon>
        <taxon>Scyliorhinidae</taxon>
        <taxon>Scyliorhinus</taxon>
    </lineage>
</organism>
<dbReference type="STRING" id="75743.A0A401Q6E4"/>
<keyword evidence="3" id="KW-1185">Reference proteome</keyword>
<dbReference type="GO" id="GO:0005886">
    <property type="term" value="C:plasma membrane"/>
    <property type="evidence" value="ECO:0007669"/>
    <property type="project" value="TreeGrafter"/>
</dbReference>
<dbReference type="PANTHER" id="PTHR13217">
    <property type="entry name" value="PLECKSTRIN HOMOLOGY DOMAIN-CONTAINING FAMILY G MEMBER 7"/>
    <property type="match status" value="1"/>
</dbReference>
<dbReference type="AlphaFoldDB" id="A0A401Q6E4"/>
<evidence type="ECO:0000259" key="1">
    <source>
        <dbReference type="PROSITE" id="PS50010"/>
    </source>
</evidence>
<evidence type="ECO:0000313" key="3">
    <source>
        <dbReference type="Proteomes" id="UP000288216"/>
    </source>
</evidence>
<dbReference type="GO" id="GO:0005085">
    <property type="term" value="F:guanyl-nucleotide exchange factor activity"/>
    <property type="evidence" value="ECO:0007669"/>
    <property type="project" value="InterPro"/>
</dbReference>
<dbReference type="InterPro" id="IPR035899">
    <property type="entry name" value="DBL_dom_sf"/>
</dbReference>
<dbReference type="OrthoDB" id="660555at2759"/>
<proteinExistence type="predicted"/>